<dbReference type="InterPro" id="IPR027396">
    <property type="entry name" value="DsrEFH-like"/>
</dbReference>
<evidence type="ECO:0000256" key="1">
    <source>
        <dbReference type="SAM" id="SignalP"/>
    </source>
</evidence>
<dbReference type="OrthoDB" id="8776505at2"/>
<dbReference type="Pfam" id="PF02635">
    <property type="entry name" value="DsrE"/>
    <property type="match status" value="1"/>
</dbReference>
<dbReference type="SUPFAM" id="SSF75169">
    <property type="entry name" value="DsrEFH-like"/>
    <property type="match status" value="1"/>
</dbReference>
<dbReference type="Proteomes" id="UP000071778">
    <property type="component" value="Chromosome"/>
</dbReference>
<dbReference type="AlphaFoldDB" id="A0A127QE92"/>
<organism evidence="2 3">
    <name type="scientific">Collimonas arenae</name>
    <dbReference type="NCBI Taxonomy" id="279058"/>
    <lineage>
        <taxon>Bacteria</taxon>
        <taxon>Pseudomonadati</taxon>
        <taxon>Pseudomonadota</taxon>
        <taxon>Betaproteobacteria</taxon>
        <taxon>Burkholderiales</taxon>
        <taxon>Oxalobacteraceae</taxon>
        <taxon>Collimonas</taxon>
    </lineage>
</organism>
<gene>
    <name evidence="2" type="ORF">CAter282_0510</name>
</gene>
<protein>
    <submittedName>
        <fullName evidence="2">DsrE/DsrF-like family protein</fullName>
    </submittedName>
</protein>
<accession>A0A127QE92</accession>
<dbReference type="PANTHER" id="PTHR37691">
    <property type="entry name" value="BLR3518 PROTEIN"/>
    <property type="match status" value="1"/>
</dbReference>
<dbReference type="EMBL" id="CP013235">
    <property type="protein sequence ID" value="AMP08326.1"/>
    <property type="molecule type" value="Genomic_DNA"/>
</dbReference>
<evidence type="ECO:0000313" key="2">
    <source>
        <dbReference type="EMBL" id="AMP08326.1"/>
    </source>
</evidence>
<dbReference type="PANTHER" id="PTHR37691:SF1">
    <property type="entry name" value="BLR3518 PROTEIN"/>
    <property type="match status" value="1"/>
</dbReference>
<name>A0A127QE92_9BURK</name>
<feature type="chain" id="PRO_5007277859" evidence="1">
    <location>
        <begin position="22"/>
        <end position="149"/>
    </location>
</feature>
<proteinExistence type="predicted"/>
<reference evidence="2 3" key="1">
    <citation type="submission" date="2015-11" db="EMBL/GenBank/DDBJ databases">
        <title>Exploring the genomic traits of fungus-feeding bacterial genus Collimonas.</title>
        <authorList>
            <person name="Song C."/>
            <person name="Schmidt R."/>
            <person name="de Jager V."/>
            <person name="Krzyzanowska D."/>
            <person name="Jongedijk E."/>
            <person name="Cankar K."/>
            <person name="Beekwilder J."/>
            <person name="van Veen A."/>
            <person name="de Boer W."/>
            <person name="van Veen J.A."/>
            <person name="Garbeva P."/>
        </authorList>
    </citation>
    <scope>NUCLEOTIDE SEQUENCE [LARGE SCALE GENOMIC DNA]</scope>
    <source>
        <strain evidence="2 3">Ter282</strain>
    </source>
</reference>
<evidence type="ECO:0000313" key="3">
    <source>
        <dbReference type="Proteomes" id="UP000071778"/>
    </source>
</evidence>
<dbReference type="Gene3D" id="3.40.1260.10">
    <property type="entry name" value="DsrEFH-like"/>
    <property type="match status" value="1"/>
</dbReference>
<sequence length="149" mass="15696">MQRRSILWTMFSSIGAASVLAATAKSAHATTVDKAKVAYHLSEQGRVAFVLGNIQNHFDGMGGPGNVKIVLVIHGPALQAFHAAQAHPEFVAQVAQLAKNGLEMNACINTMKAQGISLKDLLPGFGVADKGGVVMLAELQGQGYAYLRP</sequence>
<dbReference type="RefSeq" id="WP_061535136.1">
    <property type="nucleotide sequence ID" value="NZ_CP013233.1"/>
</dbReference>
<dbReference type="InterPro" id="IPR003787">
    <property type="entry name" value="Sulphur_relay_DsrE/F-like"/>
</dbReference>
<feature type="signal peptide" evidence="1">
    <location>
        <begin position="1"/>
        <end position="21"/>
    </location>
</feature>
<keyword evidence="1" id="KW-0732">Signal</keyword>
<dbReference type="PATRIC" id="fig|279058.17.peg.557"/>
<keyword evidence="3" id="KW-1185">Reference proteome</keyword>